<protein>
    <submittedName>
        <fullName evidence="4">Uncharacterized protein</fullName>
    </submittedName>
</protein>
<dbReference type="InterPro" id="IPR019163">
    <property type="entry name" value="THO_Thoc5"/>
</dbReference>
<evidence type="ECO:0000313" key="4">
    <source>
        <dbReference type="EMBL" id="KAF2070523.1"/>
    </source>
</evidence>
<evidence type="ECO:0000256" key="2">
    <source>
        <dbReference type="ARBA" id="ARBA00008044"/>
    </source>
</evidence>
<evidence type="ECO:0000256" key="1">
    <source>
        <dbReference type="ARBA" id="ARBA00004123"/>
    </source>
</evidence>
<organism evidence="4 5">
    <name type="scientific">Polysphondylium violaceum</name>
    <dbReference type="NCBI Taxonomy" id="133409"/>
    <lineage>
        <taxon>Eukaryota</taxon>
        <taxon>Amoebozoa</taxon>
        <taxon>Evosea</taxon>
        <taxon>Eumycetozoa</taxon>
        <taxon>Dictyostelia</taxon>
        <taxon>Dictyosteliales</taxon>
        <taxon>Dictyosteliaceae</taxon>
        <taxon>Polysphondylium</taxon>
    </lineage>
</organism>
<keyword evidence="3" id="KW-0539">Nucleus</keyword>
<sequence>MSNDIEFQDSSTIDTTTSTSDVMTIDSGIAIVDVKDSLTISKEIKDNCLKLLQLREQIGADQISSFLERDDVKLYLNSLITSFLDIKSSNRETHLDTESKKLKLNEEKDKLDQLNLLHQNYLYEKNHLLKEIHSYSDFRIEQYEPTLVPLDYYEKGIQNANKEKLNIIDNDPNNDDQELEKHNLILNRLNFELNERTSMMDKLTQINQRIKLFNEMNSTKQKFLQSLPSQVGQLIKKVTPIQPSFNTNYNKNAFDLPEPLYKLYSSISSYKSSNNNINQLFNLKISSLERSNKFIPKENSTNIHPLYINLEYIVFDTKVDVFFYWSQDENLVLCKVANRSDHFFYNLFPQDTGSIDQFLINNNQQQQTKNNSNQETPLSPLNLTNGSQSSKVLSPIFNSPNFQSSPSSSTTSSTTTNQFSPKIMSTIAQYGKPYKWAQILAGLLPISLELNPNINQWNITSLIINSITKRIETRISLEKQINSLKKQIPKSISPSSLTSDPILVSVITDDTFYPILAGDDSLKLIFKNNNVEIDVLVIISSDYPIIPPLFQLFSCKTKDSIEKDANILLLQKETIKSIESTLNCFSLNNNNINNHNNNNELLSQQITKLKSIIGFLGDQSSIKLKCKDRFAKGKLRIPPLHLDPQTNLWNHT</sequence>
<dbReference type="EMBL" id="AJWJ01000480">
    <property type="protein sequence ID" value="KAF2070523.1"/>
    <property type="molecule type" value="Genomic_DNA"/>
</dbReference>
<dbReference type="OrthoDB" id="20582at2759"/>
<keyword evidence="5" id="KW-1185">Reference proteome</keyword>
<comment type="caution">
    <text evidence="4">The sequence shown here is derived from an EMBL/GenBank/DDBJ whole genome shotgun (WGS) entry which is preliminary data.</text>
</comment>
<comment type="subcellular location">
    <subcellularLocation>
        <location evidence="1">Nucleus</location>
    </subcellularLocation>
</comment>
<proteinExistence type="inferred from homology"/>
<dbReference type="Proteomes" id="UP000695562">
    <property type="component" value="Unassembled WGS sequence"/>
</dbReference>
<accession>A0A8J4PNQ4</accession>
<dbReference type="GO" id="GO:0000445">
    <property type="term" value="C:THO complex part of transcription export complex"/>
    <property type="evidence" value="ECO:0007669"/>
    <property type="project" value="TreeGrafter"/>
</dbReference>
<dbReference type="PANTHER" id="PTHR13375">
    <property type="entry name" value="FMS INTERACTING PROTEIN"/>
    <property type="match status" value="1"/>
</dbReference>
<dbReference type="GO" id="GO:0003729">
    <property type="term" value="F:mRNA binding"/>
    <property type="evidence" value="ECO:0007669"/>
    <property type="project" value="TreeGrafter"/>
</dbReference>
<evidence type="ECO:0000256" key="3">
    <source>
        <dbReference type="ARBA" id="ARBA00023242"/>
    </source>
</evidence>
<name>A0A8J4PNQ4_9MYCE</name>
<evidence type="ECO:0000313" key="5">
    <source>
        <dbReference type="Proteomes" id="UP000695562"/>
    </source>
</evidence>
<gene>
    <name evidence="4" type="ORF">CYY_008156</name>
</gene>
<comment type="similarity">
    <text evidence="2">Belongs to the THOC5 family.</text>
</comment>
<dbReference type="GO" id="GO:0006406">
    <property type="term" value="P:mRNA export from nucleus"/>
    <property type="evidence" value="ECO:0007669"/>
    <property type="project" value="TreeGrafter"/>
</dbReference>
<dbReference type="Pfam" id="PF09766">
    <property type="entry name" value="FmiP_Thoc5"/>
    <property type="match status" value="2"/>
</dbReference>
<dbReference type="PANTHER" id="PTHR13375:SF3">
    <property type="entry name" value="THO COMPLEX SUBUNIT 5 HOMOLOG"/>
    <property type="match status" value="1"/>
</dbReference>
<reference evidence="4" key="1">
    <citation type="submission" date="2020-01" db="EMBL/GenBank/DDBJ databases">
        <title>Development of genomics and gene disruption for Polysphondylium violaceum indicates a role for the polyketide synthase stlB in stalk morphogenesis.</title>
        <authorList>
            <person name="Narita B."/>
            <person name="Kawabe Y."/>
            <person name="Kin K."/>
            <person name="Saito T."/>
            <person name="Gibbs R."/>
            <person name="Kuspa A."/>
            <person name="Muzny D."/>
            <person name="Queller D."/>
            <person name="Richards S."/>
            <person name="Strassman J."/>
            <person name="Sucgang R."/>
            <person name="Worley K."/>
            <person name="Schaap P."/>
        </authorList>
    </citation>
    <scope>NUCLEOTIDE SEQUENCE</scope>
    <source>
        <strain evidence="4">QSvi11</strain>
    </source>
</reference>
<dbReference type="AlphaFoldDB" id="A0A8J4PNQ4"/>